<dbReference type="AlphaFoldDB" id="A0A3L6GB19"/>
<dbReference type="Proteomes" id="UP000251960">
    <property type="component" value="Chromosome 10"/>
</dbReference>
<gene>
    <name evidence="1" type="ORF">Zm00014a_014622</name>
</gene>
<accession>A0A3L6GB19</accession>
<dbReference type="EMBL" id="NCVQ01000002">
    <property type="protein sequence ID" value="PWZ44245.1"/>
    <property type="molecule type" value="Genomic_DNA"/>
</dbReference>
<sequence>MAGRLRIGIGSGGAPAAAISGAEAGICPRALCGR</sequence>
<evidence type="ECO:0000313" key="1">
    <source>
        <dbReference type="EMBL" id="PWZ44245.1"/>
    </source>
</evidence>
<comment type="caution">
    <text evidence="1">The sequence shown here is derived from an EMBL/GenBank/DDBJ whole genome shotgun (WGS) entry which is preliminary data.</text>
</comment>
<reference evidence="1 2" key="1">
    <citation type="journal article" date="2018" name="Nat. Genet.">
        <title>Extensive intraspecific gene order and gene structural variations between Mo17 and other maize genomes.</title>
        <authorList>
            <person name="Sun S."/>
            <person name="Zhou Y."/>
            <person name="Chen J."/>
            <person name="Shi J."/>
            <person name="Zhao H."/>
            <person name="Zhao H."/>
            <person name="Song W."/>
            <person name="Zhang M."/>
            <person name="Cui Y."/>
            <person name="Dong X."/>
            <person name="Liu H."/>
            <person name="Ma X."/>
            <person name="Jiao Y."/>
            <person name="Wang B."/>
            <person name="Wei X."/>
            <person name="Stein J.C."/>
            <person name="Glaubitz J.C."/>
            <person name="Lu F."/>
            <person name="Yu G."/>
            <person name="Liang C."/>
            <person name="Fengler K."/>
            <person name="Li B."/>
            <person name="Rafalski A."/>
            <person name="Schnable P.S."/>
            <person name="Ware D.H."/>
            <person name="Buckler E.S."/>
            <person name="Lai J."/>
        </authorList>
    </citation>
    <scope>NUCLEOTIDE SEQUENCE [LARGE SCALE GENOMIC DNA]</scope>
    <source>
        <strain evidence="2">cv. Missouri 17</strain>
        <tissue evidence="1">Seedling</tissue>
    </source>
</reference>
<organism evidence="1 2">
    <name type="scientific">Zea mays</name>
    <name type="common">Maize</name>
    <dbReference type="NCBI Taxonomy" id="4577"/>
    <lineage>
        <taxon>Eukaryota</taxon>
        <taxon>Viridiplantae</taxon>
        <taxon>Streptophyta</taxon>
        <taxon>Embryophyta</taxon>
        <taxon>Tracheophyta</taxon>
        <taxon>Spermatophyta</taxon>
        <taxon>Magnoliopsida</taxon>
        <taxon>Liliopsida</taxon>
        <taxon>Poales</taxon>
        <taxon>Poaceae</taxon>
        <taxon>PACMAD clade</taxon>
        <taxon>Panicoideae</taxon>
        <taxon>Andropogonodae</taxon>
        <taxon>Andropogoneae</taxon>
        <taxon>Tripsacinae</taxon>
        <taxon>Zea</taxon>
    </lineage>
</organism>
<evidence type="ECO:0000313" key="2">
    <source>
        <dbReference type="Proteomes" id="UP000251960"/>
    </source>
</evidence>
<protein>
    <submittedName>
        <fullName evidence="1">Uncharacterized protein</fullName>
    </submittedName>
</protein>
<proteinExistence type="predicted"/>
<name>A0A3L6GB19_MAIZE</name>